<feature type="domain" description="Response regulatory" evidence="3">
    <location>
        <begin position="5"/>
        <end position="129"/>
    </location>
</feature>
<dbReference type="PANTHER" id="PTHR44591:SF3">
    <property type="entry name" value="RESPONSE REGULATORY DOMAIN-CONTAINING PROTEIN"/>
    <property type="match status" value="1"/>
</dbReference>
<name>A0A0J1KAW0_9GAMM</name>
<dbReference type="EMBL" id="LDOU01000002">
    <property type="protein sequence ID" value="KLV11457.1"/>
    <property type="molecule type" value="Genomic_DNA"/>
</dbReference>
<dbReference type="InterPro" id="IPR001789">
    <property type="entry name" value="Sig_transdc_resp-reg_receiver"/>
</dbReference>
<proteinExistence type="predicted"/>
<dbReference type="SMART" id="SM00448">
    <property type="entry name" value="REC"/>
    <property type="match status" value="1"/>
</dbReference>
<dbReference type="PROSITE" id="PS50110">
    <property type="entry name" value="RESPONSE_REGULATORY"/>
    <property type="match status" value="1"/>
</dbReference>
<dbReference type="PANTHER" id="PTHR44591">
    <property type="entry name" value="STRESS RESPONSE REGULATOR PROTEIN 1"/>
    <property type="match status" value="1"/>
</dbReference>
<reference evidence="4 5" key="1">
    <citation type="submission" date="2015-05" db="EMBL/GenBank/DDBJ databases">
        <title>Photobacterium galathea sp. nov.</title>
        <authorList>
            <person name="Machado H."/>
            <person name="Gram L."/>
        </authorList>
    </citation>
    <scope>NUCLEOTIDE SEQUENCE [LARGE SCALE GENOMIC DNA]</scope>
    <source>
        <strain evidence="4 5">DSM 22954</strain>
    </source>
</reference>
<dbReference type="STRING" id="320778.ABT57_01510"/>
<evidence type="ECO:0000256" key="2">
    <source>
        <dbReference type="PROSITE-ProRule" id="PRU00169"/>
    </source>
</evidence>
<keyword evidence="1 2" id="KW-0597">Phosphoprotein</keyword>
<evidence type="ECO:0000313" key="4">
    <source>
        <dbReference type="EMBL" id="KLV11457.1"/>
    </source>
</evidence>
<dbReference type="OrthoDB" id="9802066at2"/>
<dbReference type="GO" id="GO:0000160">
    <property type="term" value="P:phosphorelay signal transduction system"/>
    <property type="evidence" value="ECO:0007669"/>
    <property type="project" value="InterPro"/>
</dbReference>
<dbReference type="PATRIC" id="fig|320778.3.peg.320"/>
<dbReference type="Gene3D" id="3.40.50.2300">
    <property type="match status" value="1"/>
</dbReference>
<evidence type="ECO:0000313" key="5">
    <source>
        <dbReference type="Proteomes" id="UP000035909"/>
    </source>
</evidence>
<dbReference type="InterPro" id="IPR050595">
    <property type="entry name" value="Bact_response_regulator"/>
</dbReference>
<organism evidence="4 5">
    <name type="scientific">Photobacterium ganghwense</name>
    <dbReference type="NCBI Taxonomy" id="320778"/>
    <lineage>
        <taxon>Bacteria</taxon>
        <taxon>Pseudomonadati</taxon>
        <taxon>Pseudomonadota</taxon>
        <taxon>Gammaproteobacteria</taxon>
        <taxon>Vibrionales</taxon>
        <taxon>Vibrionaceae</taxon>
        <taxon>Photobacterium</taxon>
    </lineage>
</organism>
<dbReference type="Pfam" id="PF00072">
    <property type="entry name" value="Response_reg"/>
    <property type="match status" value="1"/>
</dbReference>
<comment type="caution">
    <text evidence="4">The sequence shown here is derived from an EMBL/GenBank/DDBJ whole genome shotgun (WGS) entry which is preliminary data.</text>
</comment>
<dbReference type="InterPro" id="IPR011006">
    <property type="entry name" value="CheY-like_superfamily"/>
</dbReference>
<evidence type="ECO:0000256" key="1">
    <source>
        <dbReference type="ARBA" id="ARBA00022553"/>
    </source>
</evidence>
<protein>
    <submittedName>
        <fullName evidence="4">Chemotaxis protein CheY</fullName>
    </submittedName>
</protein>
<dbReference type="RefSeq" id="WP_047883415.1">
    <property type="nucleotide sequence ID" value="NZ_CP071325.1"/>
</dbReference>
<gene>
    <name evidence="4" type="ORF">ABT57_01510</name>
</gene>
<accession>A0A0J1KAW0</accession>
<evidence type="ECO:0000259" key="3">
    <source>
        <dbReference type="PROSITE" id="PS50110"/>
    </source>
</evidence>
<dbReference type="SUPFAM" id="SSF52172">
    <property type="entry name" value="CheY-like"/>
    <property type="match status" value="1"/>
</dbReference>
<dbReference type="AlphaFoldDB" id="A0A0J1KAW0"/>
<dbReference type="Proteomes" id="UP000035909">
    <property type="component" value="Unassembled WGS sequence"/>
</dbReference>
<feature type="modified residue" description="4-aspartylphosphate" evidence="2">
    <location>
        <position position="61"/>
    </location>
</feature>
<keyword evidence="5" id="KW-1185">Reference proteome</keyword>
<sequence>MNKYLILCVDDEREVLDSVLHDLSDLEDHFVLEAAESVDEAKEVIAESIADHIPLALILCDHIMPGETGIDFLIELTHQEENNDARKVLLTGQAGLEETVQAVNNASLDYYIAKPWNGDALKQVVIDQLTTYVIEHEKDLMPWIQVLDTQRVMQALSDRRLSLSDN</sequence>